<organism evidence="1">
    <name type="scientific">Anguilla anguilla</name>
    <name type="common">European freshwater eel</name>
    <name type="synonym">Muraena anguilla</name>
    <dbReference type="NCBI Taxonomy" id="7936"/>
    <lineage>
        <taxon>Eukaryota</taxon>
        <taxon>Metazoa</taxon>
        <taxon>Chordata</taxon>
        <taxon>Craniata</taxon>
        <taxon>Vertebrata</taxon>
        <taxon>Euteleostomi</taxon>
        <taxon>Actinopterygii</taxon>
        <taxon>Neopterygii</taxon>
        <taxon>Teleostei</taxon>
        <taxon>Anguilliformes</taxon>
        <taxon>Anguillidae</taxon>
        <taxon>Anguilla</taxon>
    </lineage>
</organism>
<evidence type="ECO:0000313" key="1">
    <source>
        <dbReference type="EMBL" id="JAH02333.1"/>
    </source>
</evidence>
<accession>A0A0E9PES1</accession>
<proteinExistence type="predicted"/>
<dbReference type="AlphaFoldDB" id="A0A0E9PES1"/>
<reference evidence="1" key="2">
    <citation type="journal article" date="2015" name="Fish Shellfish Immunol.">
        <title>Early steps in the European eel (Anguilla anguilla)-Vibrio vulnificus interaction in the gills: Role of the RtxA13 toxin.</title>
        <authorList>
            <person name="Callol A."/>
            <person name="Pajuelo D."/>
            <person name="Ebbesson L."/>
            <person name="Teles M."/>
            <person name="MacKenzie S."/>
            <person name="Amaro C."/>
        </authorList>
    </citation>
    <scope>NUCLEOTIDE SEQUENCE</scope>
</reference>
<sequence>MLDLKVTSPTLEAHRISYYCSNYLDLRDLEEEWSVESHMAPLRSF</sequence>
<protein>
    <submittedName>
        <fullName evidence="1">Uncharacterized protein</fullName>
    </submittedName>
</protein>
<reference evidence="1" key="1">
    <citation type="submission" date="2014-11" db="EMBL/GenBank/DDBJ databases">
        <authorList>
            <person name="Amaro Gonzalez C."/>
        </authorList>
    </citation>
    <scope>NUCLEOTIDE SEQUENCE</scope>
</reference>
<dbReference type="EMBL" id="GBXM01106244">
    <property type="protein sequence ID" value="JAH02333.1"/>
    <property type="molecule type" value="Transcribed_RNA"/>
</dbReference>
<name>A0A0E9PES1_ANGAN</name>